<accession>A0ABQ0MBL5</accession>
<keyword evidence="2" id="KW-0328">Glycosyltransferase</keyword>
<keyword evidence="11" id="KW-1185">Reference proteome</keyword>
<comment type="subcellular location">
    <subcellularLocation>
        <location evidence="1">Membrane</location>
        <topology evidence="1">Single-pass membrane protein</topology>
    </subcellularLocation>
</comment>
<organism evidence="10 11">
    <name type="scientific">Mycena chlorophos</name>
    <name type="common">Agaric fungus</name>
    <name type="synonym">Agaricus chlorophos</name>
    <dbReference type="NCBI Taxonomy" id="658473"/>
    <lineage>
        <taxon>Eukaryota</taxon>
        <taxon>Fungi</taxon>
        <taxon>Dikarya</taxon>
        <taxon>Basidiomycota</taxon>
        <taxon>Agaricomycotina</taxon>
        <taxon>Agaricomycetes</taxon>
        <taxon>Agaricomycetidae</taxon>
        <taxon>Agaricales</taxon>
        <taxon>Marasmiineae</taxon>
        <taxon>Mycenaceae</taxon>
        <taxon>Mycena</taxon>
    </lineage>
</organism>
<evidence type="ECO:0000313" key="10">
    <source>
        <dbReference type="EMBL" id="GAT60247.1"/>
    </source>
</evidence>
<keyword evidence="4" id="KW-0812">Transmembrane</keyword>
<dbReference type="InterPro" id="IPR049625">
    <property type="entry name" value="Glyco_transf_61_cat"/>
</dbReference>
<evidence type="ECO:0000313" key="11">
    <source>
        <dbReference type="Proteomes" id="UP000815677"/>
    </source>
</evidence>
<dbReference type="Proteomes" id="UP000815677">
    <property type="component" value="Unassembled WGS sequence"/>
</dbReference>
<evidence type="ECO:0000256" key="6">
    <source>
        <dbReference type="ARBA" id="ARBA00023136"/>
    </source>
</evidence>
<evidence type="ECO:0000256" key="2">
    <source>
        <dbReference type="ARBA" id="ARBA00022676"/>
    </source>
</evidence>
<dbReference type="Pfam" id="PF04577">
    <property type="entry name" value="Glyco_transf_61"/>
    <property type="match status" value="1"/>
</dbReference>
<dbReference type="EMBL" id="DF849942">
    <property type="protein sequence ID" value="GAT60247.1"/>
    <property type="molecule type" value="Genomic_DNA"/>
</dbReference>
<dbReference type="InterPro" id="IPR007657">
    <property type="entry name" value="Glycosyltransferase_61"/>
</dbReference>
<gene>
    <name evidence="10" type="ORF">MCHLO_16412</name>
</gene>
<dbReference type="PANTHER" id="PTHR20961:SF38">
    <property type="entry name" value="PROTEIN O-LINKED-MANNOSE BETA-1,4-N-ACETYLGLUCOSAMINYLTRANSFERASE 2"/>
    <property type="match status" value="1"/>
</dbReference>
<keyword evidence="7" id="KW-0325">Glycoprotein</keyword>
<evidence type="ECO:0000256" key="8">
    <source>
        <dbReference type="SAM" id="MobiDB-lite"/>
    </source>
</evidence>
<keyword evidence="6" id="KW-0472">Membrane</keyword>
<keyword evidence="5" id="KW-1133">Transmembrane helix</keyword>
<dbReference type="PANTHER" id="PTHR20961">
    <property type="entry name" value="GLYCOSYLTRANSFERASE"/>
    <property type="match status" value="1"/>
</dbReference>
<feature type="compositionally biased region" description="Basic residues" evidence="8">
    <location>
        <begin position="17"/>
        <end position="29"/>
    </location>
</feature>
<evidence type="ECO:0000256" key="3">
    <source>
        <dbReference type="ARBA" id="ARBA00022679"/>
    </source>
</evidence>
<name>A0ABQ0MBL5_MYCCL</name>
<sequence length="614" mass="69590">MPKRPQLTGVTETRQAMQRRAHGDRRHRYTPCFSPPSPSMYSAFYTRLVSTVFCPLLRPSAMPIRHSFTRRDILLLLLGGVATHFFHLLFPADPPPPEILIEQPIRDTFPPDPPPPEQVIYHTTTTTRVQATTTTVATTVLVQPSVGPSSETSLEFVQDFPPTTLVSHAPGWTMFRDLYMSNDTFYVVTDHPAAFPEIRLMTSTPLEASAEAENIRLREPSEWSMIFITPAQAAQKWGEDVRHGRRNRVSSVAGNTVFVNEPTQFLRHYYHFTAELLMGVQAMWSGSFTEPSTDPDREYSLGPFPPLPLINRFIFARANADGIRDNPGFNRYIMRAAFPSASVEEQEDWEDRVSITQTGERAWHFPLLLLTDRSASFRGEVCGSQTQRTAAEAFEEMKRQGRLAGIRVGGWWEPVRAAVLRFAGAEVRVPDISEQMPFNGDTSEGDPRLPMPSKVLITYISRQSAGQRKLTREAHQDLVDSMEELVRRKGPSWEFLVVEAEHLTRDEQLQIAARTTILLGVHGNGLTHLIMMQPTRISTVIEIFYPEGFAHDYQWTTRALGMKHFAVWNDTYRTEGVGEGKPSVNYPEGFQRDYIPVHGPTIAKLVEDRVELRV</sequence>
<keyword evidence="3" id="KW-0808">Transferase</keyword>
<protein>
    <recommendedName>
        <fullName evidence="9">Glycosyltransferase 61 catalytic domain-containing protein</fullName>
    </recommendedName>
</protein>
<evidence type="ECO:0000259" key="9">
    <source>
        <dbReference type="Pfam" id="PF04577"/>
    </source>
</evidence>
<evidence type="ECO:0000256" key="1">
    <source>
        <dbReference type="ARBA" id="ARBA00004167"/>
    </source>
</evidence>
<feature type="region of interest" description="Disordered" evidence="8">
    <location>
        <begin position="1"/>
        <end position="31"/>
    </location>
</feature>
<reference evidence="10" key="1">
    <citation type="submission" date="2014-09" db="EMBL/GenBank/DDBJ databases">
        <title>Genome sequence of the luminous mushroom Mycena chlorophos for searching fungal bioluminescence genes.</title>
        <authorList>
            <person name="Tanaka Y."/>
            <person name="Kasuga D."/>
            <person name="Oba Y."/>
            <person name="Hase S."/>
            <person name="Sato K."/>
            <person name="Oba Y."/>
            <person name="Sakakibara Y."/>
        </authorList>
    </citation>
    <scope>NUCLEOTIDE SEQUENCE</scope>
</reference>
<proteinExistence type="predicted"/>
<evidence type="ECO:0000256" key="4">
    <source>
        <dbReference type="ARBA" id="ARBA00022692"/>
    </source>
</evidence>
<feature type="domain" description="Glycosyltransferase 61 catalytic" evidence="9">
    <location>
        <begin position="455"/>
        <end position="535"/>
    </location>
</feature>
<evidence type="ECO:0000256" key="7">
    <source>
        <dbReference type="ARBA" id="ARBA00023180"/>
    </source>
</evidence>
<evidence type="ECO:0000256" key="5">
    <source>
        <dbReference type="ARBA" id="ARBA00022989"/>
    </source>
</evidence>